<dbReference type="PANTHER" id="PTHR23117">
    <property type="entry name" value="GUANYLATE KINASE-RELATED"/>
    <property type="match status" value="1"/>
</dbReference>
<comment type="function">
    <text evidence="6">Catalyzes the phosphorylation of ribose 1,5-bisphosphate to 5-phospho-D-ribosyl alpha-1-diphosphate (PRPP).</text>
</comment>
<feature type="binding site" evidence="6">
    <location>
        <begin position="24"/>
        <end position="31"/>
    </location>
    <ligand>
        <name>ATP</name>
        <dbReference type="ChEBI" id="CHEBI:30616"/>
    </ligand>
</feature>
<evidence type="ECO:0000313" key="8">
    <source>
        <dbReference type="EMBL" id="MCJ8239861.1"/>
    </source>
</evidence>
<comment type="catalytic activity">
    <reaction evidence="1 6">
        <text>alpha-D-ribose 1,5-bisphosphate + ATP = 5-phospho-alpha-D-ribose 1-diphosphate + ADP</text>
        <dbReference type="Rhea" id="RHEA:20109"/>
        <dbReference type="ChEBI" id="CHEBI:30616"/>
        <dbReference type="ChEBI" id="CHEBI:58017"/>
        <dbReference type="ChEBI" id="CHEBI:68688"/>
        <dbReference type="ChEBI" id="CHEBI:456216"/>
        <dbReference type="EC" id="2.7.4.23"/>
    </reaction>
</comment>
<comment type="similarity">
    <text evidence="6">Belongs to the ribose 1,5-bisphosphokinase family.</text>
</comment>
<reference evidence="8 9" key="1">
    <citation type="submission" date="2022-03" db="EMBL/GenBank/DDBJ databases">
        <title>Rhizobium SSM4.3 sp. nov., isolated from Sediment (Gouqi Island).</title>
        <authorList>
            <person name="Chen G."/>
        </authorList>
    </citation>
    <scope>NUCLEOTIDE SEQUENCE [LARGE SCALE GENOMIC DNA]</scope>
    <source>
        <strain evidence="8 9">SSM4.3</strain>
    </source>
</reference>
<evidence type="ECO:0000256" key="4">
    <source>
        <dbReference type="ARBA" id="ARBA00022741"/>
    </source>
</evidence>
<evidence type="ECO:0000256" key="1">
    <source>
        <dbReference type="ARBA" id="ARBA00000373"/>
    </source>
</evidence>
<protein>
    <recommendedName>
        <fullName evidence="6">Ribose 1,5-bisphosphate phosphokinase PhnN</fullName>
        <ecNumber evidence="6">2.7.4.23</ecNumber>
    </recommendedName>
    <alternativeName>
        <fullName evidence="6">Ribose 1,5-bisphosphokinase</fullName>
    </alternativeName>
</protein>
<dbReference type="SUPFAM" id="SSF52540">
    <property type="entry name" value="P-loop containing nucleoside triphosphate hydrolases"/>
    <property type="match status" value="1"/>
</dbReference>
<dbReference type="Gene3D" id="3.40.50.300">
    <property type="entry name" value="P-loop containing nucleotide triphosphate hydrolases"/>
    <property type="match status" value="1"/>
</dbReference>
<comment type="pathway">
    <text evidence="2 6">Metabolic intermediate biosynthesis; 5-phospho-alpha-D-ribose 1-diphosphate biosynthesis; 5-phospho-alpha-D-ribose 1-diphosphate from D-ribose 5-phosphate (route II): step 3/3.</text>
</comment>
<dbReference type="RefSeq" id="WP_245137318.1">
    <property type="nucleotide sequence ID" value="NZ_CP128477.1"/>
</dbReference>
<sequence length="199" mass="21176">MTQVANDVAPETKAASGTLIAVVGPSGVGKDSLMDIARHRFAGRDDLRFVRRVITRAEDAVGEDHHAVTSDAFQDLLKSGAFAVSWQAHGLGYGIPADVYDDLAAGHVVIANGSRSALDAFHAAFAHLVVVNVTARPEILAKRLASRGRETAADIEARLARPSEPLSPHLHIVTIDNSGELDLAAKELVTLIEGLLHKR</sequence>
<dbReference type="InterPro" id="IPR008144">
    <property type="entry name" value="Guanylate_kin-like_dom"/>
</dbReference>
<dbReference type="InterPro" id="IPR008145">
    <property type="entry name" value="GK/Ca_channel_bsu"/>
</dbReference>
<dbReference type="NCBIfam" id="TIGR02322">
    <property type="entry name" value="phosphon_PhnN"/>
    <property type="match status" value="1"/>
</dbReference>
<keyword evidence="9" id="KW-1185">Reference proteome</keyword>
<proteinExistence type="inferred from homology"/>
<dbReference type="EMBL" id="JALAYX010000004">
    <property type="protein sequence ID" value="MCJ8239861.1"/>
    <property type="molecule type" value="Genomic_DNA"/>
</dbReference>
<name>A0ABT0D397_9HYPH</name>
<dbReference type="EC" id="2.7.4.23" evidence="6"/>
<dbReference type="InterPro" id="IPR027417">
    <property type="entry name" value="P-loop_NTPase"/>
</dbReference>
<dbReference type="PANTHER" id="PTHR23117:SF8">
    <property type="entry name" value="RIBOSE 1,5-BISPHOSPHATE PHOSPHOKINASE PHNN"/>
    <property type="match status" value="1"/>
</dbReference>
<comment type="caution">
    <text evidence="8">The sequence shown here is derived from an EMBL/GenBank/DDBJ whole genome shotgun (WGS) entry which is preliminary data.</text>
</comment>
<keyword evidence="5 6" id="KW-0067">ATP-binding</keyword>
<dbReference type="HAMAP" id="MF_00836">
    <property type="entry name" value="PhnN"/>
    <property type="match status" value="1"/>
</dbReference>
<evidence type="ECO:0000259" key="7">
    <source>
        <dbReference type="PROSITE" id="PS50052"/>
    </source>
</evidence>
<evidence type="ECO:0000256" key="2">
    <source>
        <dbReference type="ARBA" id="ARBA00005069"/>
    </source>
</evidence>
<gene>
    <name evidence="6 8" type="primary">phnN</name>
    <name evidence="8" type="ORF">MKJ03_16140</name>
</gene>
<dbReference type="SMART" id="SM00072">
    <property type="entry name" value="GuKc"/>
    <property type="match status" value="1"/>
</dbReference>
<keyword evidence="3 6" id="KW-0808">Transferase</keyword>
<evidence type="ECO:0000256" key="5">
    <source>
        <dbReference type="ARBA" id="ARBA00022840"/>
    </source>
</evidence>
<evidence type="ECO:0000256" key="3">
    <source>
        <dbReference type="ARBA" id="ARBA00022679"/>
    </source>
</evidence>
<feature type="domain" description="Guanylate kinase-like" evidence="7">
    <location>
        <begin position="17"/>
        <end position="193"/>
    </location>
</feature>
<accession>A0ABT0D397</accession>
<evidence type="ECO:0000256" key="6">
    <source>
        <dbReference type="HAMAP-Rule" id="MF_00836"/>
    </source>
</evidence>
<dbReference type="PROSITE" id="PS50052">
    <property type="entry name" value="GUANYLATE_KINASE_2"/>
    <property type="match status" value="1"/>
</dbReference>
<dbReference type="InterPro" id="IPR012699">
    <property type="entry name" value="PhnN"/>
</dbReference>
<organism evidence="8 9">
    <name type="scientific">Peteryoungia algae</name>
    <dbReference type="NCBI Taxonomy" id="2919917"/>
    <lineage>
        <taxon>Bacteria</taxon>
        <taxon>Pseudomonadati</taxon>
        <taxon>Pseudomonadota</taxon>
        <taxon>Alphaproteobacteria</taxon>
        <taxon>Hyphomicrobiales</taxon>
        <taxon>Rhizobiaceae</taxon>
        <taxon>Peteryoungia</taxon>
    </lineage>
</organism>
<keyword evidence="4 6" id="KW-0547">Nucleotide-binding</keyword>
<evidence type="ECO:0000313" key="9">
    <source>
        <dbReference type="Proteomes" id="UP001522662"/>
    </source>
</evidence>
<dbReference type="Proteomes" id="UP001522662">
    <property type="component" value="Unassembled WGS sequence"/>
</dbReference>